<keyword evidence="1" id="KW-0472">Membrane</keyword>
<protein>
    <recommendedName>
        <fullName evidence="4">7tm 6 domain containing protein</fullName>
    </recommendedName>
</protein>
<keyword evidence="1" id="KW-1133">Transmembrane helix</keyword>
<evidence type="ECO:0008006" key="4">
    <source>
        <dbReference type="Google" id="ProtNLM"/>
    </source>
</evidence>
<keyword evidence="1" id="KW-0812">Transmembrane</keyword>
<name>A0A482VJU3_ASBVE</name>
<dbReference type="EMBL" id="QDEB01093827">
    <property type="protein sequence ID" value="RZC32866.1"/>
    <property type="molecule type" value="Genomic_DNA"/>
</dbReference>
<comment type="caution">
    <text evidence="2">The sequence shown here is derived from an EMBL/GenBank/DDBJ whole genome shotgun (WGS) entry which is preliminary data.</text>
</comment>
<keyword evidence="3" id="KW-1185">Reference proteome</keyword>
<dbReference type="AlphaFoldDB" id="A0A482VJU3"/>
<evidence type="ECO:0000313" key="2">
    <source>
        <dbReference type="EMBL" id="RZC32866.1"/>
    </source>
</evidence>
<dbReference type="Proteomes" id="UP000292052">
    <property type="component" value="Unassembled WGS sequence"/>
</dbReference>
<gene>
    <name evidence="2" type="ORF">BDFB_010840</name>
</gene>
<evidence type="ECO:0000313" key="3">
    <source>
        <dbReference type="Proteomes" id="UP000292052"/>
    </source>
</evidence>
<evidence type="ECO:0000256" key="1">
    <source>
        <dbReference type="SAM" id="Phobius"/>
    </source>
</evidence>
<feature type="transmembrane region" description="Helical" evidence="1">
    <location>
        <begin position="118"/>
        <end position="138"/>
    </location>
</feature>
<dbReference type="OrthoDB" id="6741834at2759"/>
<reference evidence="2 3" key="1">
    <citation type="submission" date="2017-03" db="EMBL/GenBank/DDBJ databases">
        <title>Genome of the blue death feigning beetle - Asbolus verrucosus.</title>
        <authorList>
            <person name="Rider S.D."/>
        </authorList>
    </citation>
    <scope>NUCLEOTIDE SEQUENCE [LARGE SCALE GENOMIC DNA]</scope>
    <source>
        <strain evidence="2">Butters</strain>
        <tissue evidence="2">Head and leg muscle</tissue>
    </source>
</reference>
<feature type="transmembrane region" description="Helical" evidence="1">
    <location>
        <begin position="164"/>
        <end position="183"/>
    </location>
</feature>
<proteinExistence type="predicted"/>
<accession>A0A482VJU3</accession>
<organism evidence="2 3">
    <name type="scientific">Asbolus verrucosus</name>
    <name type="common">Desert ironclad beetle</name>
    <dbReference type="NCBI Taxonomy" id="1661398"/>
    <lineage>
        <taxon>Eukaryota</taxon>
        <taxon>Metazoa</taxon>
        <taxon>Ecdysozoa</taxon>
        <taxon>Arthropoda</taxon>
        <taxon>Hexapoda</taxon>
        <taxon>Insecta</taxon>
        <taxon>Pterygota</taxon>
        <taxon>Neoptera</taxon>
        <taxon>Endopterygota</taxon>
        <taxon>Coleoptera</taxon>
        <taxon>Polyphaga</taxon>
        <taxon>Cucujiformia</taxon>
        <taxon>Tenebrionidae</taxon>
        <taxon>Pimeliinae</taxon>
        <taxon>Asbolus</taxon>
    </lineage>
</organism>
<feature type="transmembrane region" description="Helical" evidence="1">
    <location>
        <begin position="65"/>
        <end position="84"/>
    </location>
</feature>
<feature type="transmembrane region" description="Helical" evidence="1">
    <location>
        <begin position="32"/>
        <end position="53"/>
    </location>
</feature>
<sequence>MEFIEEDYPKEDCLKICRILTIDIFQNKIVKLLLVFTLFIYSAIVLLQTYSFIVSFDYLSFLLYAPFYFSSFFIIIAIAGTLAITHHISESLQKLKLWKVDHADRKIVKKIQNKSKFLQAYVVYTTTLTLVTCCFHMFPSEEERALFYAFEIFEKYFPKWKDELSWIFLSCFLLLALVMPANFNQFVYVSSHVIFQIYILSSYAQKVDVACGDRNDLELTYNKTFQKKAEEFFITITALKWYLWNKENKQIYSIILANAIKPASFKFSERISVNFELGVGIGKLLYSVLSFLKQLK</sequence>